<proteinExistence type="predicted"/>
<gene>
    <name evidence="1" type="ORF">NUW58_g2975</name>
</gene>
<evidence type="ECO:0000313" key="2">
    <source>
        <dbReference type="Proteomes" id="UP001143856"/>
    </source>
</evidence>
<protein>
    <submittedName>
        <fullName evidence="1">Uncharacterized protein</fullName>
    </submittedName>
</protein>
<keyword evidence="2" id="KW-1185">Reference proteome</keyword>
<dbReference type="Proteomes" id="UP001143856">
    <property type="component" value="Unassembled WGS sequence"/>
</dbReference>
<sequence>MSDVELIWDAAVKEYEQLTGGQLDWATRPKTLDELGDQITQTKSKFQYFRHSGSKLDKIMVKITETMNPIRKFIRALKSIDDKSLETLRKELKGKIEKMHNIVRNATASNTISLTVSHQALHADISKGIVISEHIRDNMNAFYQNAGQLMTKIDRREVTSERDETLKWLSSMSFHDKQRAIHEKRYENTGEWLLNSRKFQAWFTGNVNLTLWCPGIPGAGKTVMVSTVIAYVEEVTDRSQVAVAYMYCDYKEPMTEVDMLSTITRQLAEQCHPLPNEVTMFREKYLEKRTNPSNADRVSIINSMVRLFHRTFVFIDALDESPEENRELFLCLAKELSPFVRFFITSRPHLELVSTFPTLSRIDIMAKESDVRKYLKYRINRIRRLRDFTTQDRNLENEIIETIHKKADGMFLLAYLQITLLEKQTTVWNIRKVMETLPQGLYDFYRQAFDRIQEGGNEDKELAIKTLSFVFCARKTLTLDELLHALSVKPEHTELRADNCSTSQILLDVCKGLIWFDESIGTVGLVHYTLQEYFQNHLELLPGNPDALVAESCLRYLSFDIFESGPCSDGSVLEKRLQEYSFFRYASCHWGHHAERADSRGLGELIRRYLLDENRLASSTQVLYTNRTRVNGWHDRFPRRFSALHAAAYWGLSSVLEQLANDFDVDLQDSSCATAIHYAAQNGKTQAMSLLLKKGAARNRCNNKGQTPLALSAKSGYRCAVEALLDVGADALLEDFEGWTPLHWAIIGSHNDVVEALLNKSTTGYSQEQLNKALICAAETGNEDAVETLISRGADINYKDDQGSTPMDWATPEGREGVVRVLLRHGAKLNLTDNYNNSCLHWAISYPRIAKLLLENGCDANAKNNDALPPLHWSVNEGQIEATEILLKFGADVNYQDTEGVSALHAAALAEDEPIAKLLLQEGAQANLRDIHGWTPLHAAAVRRNQGLIDLLVMKTENGELIAQQIAARLTKPDDRSLAEHMAETKSRGSDVVSGLRNAANSGKAERILALLDDGADINAIDIIGGSTALSIATWLSFDDVVQLLIQQGADVNQRDRRGWTPLHIAARYGYRRIIELLVTNGADLDLKIHGWTPLLLTAKDLEPRLCCFLIDNGADVTAADYHGRTPLHWASKCGEGRLVRLLIKKGADVNAEDRWGRTPLIWAVHRERPEIVELLLHSGANVTTATREGYTPLHIAADTGNRSIIHQLLQSGADVTKSASDGLTAYDIAELMGFKRVKEQLAAKGAKKSTFRETWVPDTGHQCNTIDECWNLDFDDDGVAKTLRARLSDLLGPQDDPGPTNDHRWPGFDETQFDFSALFKPKKRHKLIGAPERSWKSYVESIEARATFDTTIDGTDRAAAGPSHSLRHRYIALSYAWGPVDNQRKILVNGIETYVRPNLYAALLELRKLPWVHRGIHLWTDALCINQDDLDERAQQVRIMRSIYATAWQVVVWLGPATESTYLAYTALLWLARAIGSGDKLKEFAAEHGIPHYAFDAAPIILDPYLLPWRDAVFSALRSFFACDYWHRLWILQELAMAKTDAPVLWGSYSMSLHEIWVACEAISESEGTVLANMATNGDDIDHHSSTLTVDRRLEQRHATPGQQWKHLIRIKRLRENMGRGFEFALPSLELARQAQASDHRDKVYGILGIPGVSQLAAMSPNYHDSLTQVYTKFTQEIILSNGLDIIRLTHTPVGPVMLSWFNVDNPLWIRRLANPRYKDVANACTHDLPSWVVCWTCKCPPLARLPRNYHAHNGLPSPNVNFSHNGALSLQAVFVDNIDNLSAFNILEADQSYPCNASSAQSIPNAYGDLAGLKEAFWRTIVADSTSTGDEPPSSWSLLMEQRRWSRYGTSEMIGSSINFGLHSFALRNLKLLLPGGHPLGNLLGYKGPHRAWGGNRQGDVLEHHSELDERDAVSWASNVLAWRRLIVTGTGRLGLTVAAALHGDKVAVLPGCSTPVVIRHVGAGWKLVGEIFVCGLMRGETAEMELPIRGPVHPSPAIAGPSYDIGTYTYSNPQHGLPVGNFPQRERAPTLYPSPELYSSYSGPATHAAGYHQRIAPLPRYDGFFHHSEEQIERPQYLGWEQASNENTFA</sequence>
<organism evidence="1 2">
    <name type="scientific">Xylaria curta</name>
    <dbReference type="NCBI Taxonomy" id="42375"/>
    <lineage>
        <taxon>Eukaryota</taxon>
        <taxon>Fungi</taxon>
        <taxon>Dikarya</taxon>
        <taxon>Ascomycota</taxon>
        <taxon>Pezizomycotina</taxon>
        <taxon>Sordariomycetes</taxon>
        <taxon>Xylariomycetidae</taxon>
        <taxon>Xylariales</taxon>
        <taxon>Xylariaceae</taxon>
        <taxon>Xylaria</taxon>
    </lineage>
</organism>
<name>A0ACC1PEA2_9PEZI</name>
<dbReference type="EMBL" id="JAPDGR010000424">
    <property type="protein sequence ID" value="KAJ2990388.1"/>
    <property type="molecule type" value="Genomic_DNA"/>
</dbReference>
<evidence type="ECO:0000313" key="1">
    <source>
        <dbReference type="EMBL" id="KAJ2990388.1"/>
    </source>
</evidence>
<accession>A0ACC1PEA2</accession>
<reference evidence="1" key="1">
    <citation type="submission" date="2022-10" db="EMBL/GenBank/DDBJ databases">
        <title>Genome Sequence of Xylaria curta.</title>
        <authorList>
            <person name="Buettner E."/>
        </authorList>
    </citation>
    <scope>NUCLEOTIDE SEQUENCE</scope>
    <source>
        <strain evidence="1">Babe10</strain>
    </source>
</reference>
<comment type="caution">
    <text evidence="1">The sequence shown here is derived from an EMBL/GenBank/DDBJ whole genome shotgun (WGS) entry which is preliminary data.</text>
</comment>